<dbReference type="GeneID" id="64982727"/>
<sequence length="51" mass="5771">MGFWIMLFSFFFGIFLTILGVSRRKDGPLFIAALVIGIFLILFGVYLALPK</sequence>
<feature type="transmembrane region" description="Helical" evidence="1">
    <location>
        <begin position="6"/>
        <end position="22"/>
    </location>
</feature>
<proteinExistence type="predicted"/>
<dbReference type="EMBL" id="JAUHQC010000012">
    <property type="protein sequence ID" value="MDN4533880.1"/>
    <property type="molecule type" value="Genomic_DNA"/>
</dbReference>
<keyword evidence="1" id="KW-0812">Transmembrane</keyword>
<dbReference type="Proteomes" id="UP000242470">
    <property type="component" value="Unassembled WGS sequence"/>
</dbReference>
<keyword evidence="1" id="KW-1133">Transmembrane helix</keyword>
<reference evidence="3 4" key="1">
    <citation type="submission" date="2017-08" db="EMBL/GenBank/DDBJ databases">
        <title>Draft genome sequences of 64 type strains of genus Staph aureus.</title>
        <authorList>
            <person name="Cole K."/>
            <person name="Golubchik T."/>
            <person name="Russell J."/>
            <person name="Foster D."/>
            <person name="Llewelyn M."/>
            <person name="Wilson D."/>
            <person name="Crook D."/>
            <person name="Paul J."/>
        </authorList>
    </citation>
    <scope>NUCLEOTIDE SEQUENCE [LARGE SCALE GENOMIC DNA]</scope>
    <source>
        <strain evidence="3 4">NCTC 12101</strain>
    </source>
</reference>
<organism evidence="3 4">
    <name type="scientific">Staphylococcus auricularis</name>
    <dbReference type="NCBI Taxonomy" id="29379"/>
    <lineage>
        <taxon>Bacteria</taxon>
        <taxon>Bacillati</taxon>
        <taxon>Bacillota</taxon>
        <taxon>Bacilli</taxon>
        <taxon>Bacillales</taxon>
        <taxon>Staphylococcaceae</taxon>
        <taxon>Staphylococcus</taxon>
    </lineage>
</organism>
<evidence type="ECO:0000313" key="4">
    <source>
        <dbReference type="Proteomes" id="UP000242470"/>
    </source>
</evidence>
<name>A0AAP8TT80_9STAP</name>
<feature type="transmembrane region" description="Helical" evidence="1">
    <location>
        <begin position="29"/>
        <end position="49"/>
    </location>
</feature>
<evidence type="ECO:0000313" key="2">
    <source>
        <dbReference type="EMBL" id="MDN4533880.1"/>
    </source>
</evidence>
<reference evidence="2" key="2">
    <citation type="submission" date="2023-07" db="EMBL/GenBank/DDBJ databases">
        <title>Evaluation of the beneficial properties of pineapple isolates.</title>
        <authorList>
            <person name="Adefiranye O."/>
        </authorList>
    </citation>
    <scope>NUCLEOTIDE SEQUENCE</scope>
    <source>
        <strain evidence="2">PAPLE_T1</strain>
    </source>
</reference>
<protein>
    <submittedName>
        <fullName evidence="3">Exosortase</fullName>
    </submittedName>
</protein>
<accession>A0AAP8TT80</accession>
<gene>
    <name evidence="3" type="ORF">CD158_05490</name>
    <name evidence="2" type="ORF">QYH67_09980</name>
</gene>
<evidence type="ECO:0000256" key="1">
    <source>
        <dbReference type="SAM" id="Phobius"/>
    </source>
</evidence>
<dbReference type="Proteomes" id="UP001171687">
    <property type="component" value="Unassembled WGS sequence"/>
</dbReference>
<dbReference type="EMBL" id="PPQW01000024">
    <property type="protein sequence ID" value="PNZ67730.1"/>
    <property type="molecule type" value="Genomic_DNA"/>
</dbReference>
<dbReference type="RefSeq" id="WP_103170805.1">
    <property type="nucleotide sequence ID" value="NZ_AP024589.1"/>
</dbReference>
<comment type="caution">
    <text evidence="3">The sequence shown here is derived from an EMBL/GenBank/DDBJ whole genome shotgun (WGS) entry which is preliminary data.</text>
</comment>
<evidence type="ECO:0000313" key="3">
    <source>
        <dbReference type="EMBL" id="PNZ67730.1"/>
    </source>
</evidence>
<dbReference type="AlphaFoldDB" id="A0AAP8TT80"/>
<keyword evidence="1" id="KW-0472">Membrane</keyword>